<feature type="non-terminal residue" evidence="1">
    <location>
        <position position="1"/>
    </location>
</feature>
<evidence type="ECO:0000313" key="2">
    <source>
        <dbReference type="Proteomes" id="UP000242381"/>
    </source>
</evidence>
<dbReference type="AlphaFoldDB" id="A0A1X0RN86"/>
<proteinExistence type="predicted"/>
<dbReference type="OMA" id="YKADESI"/>
<dbReference type="VEuPathDB" id="FungiDB:BCV72DRAFT_329261"/>
<dbReference type="Proteomes" id="UP000242381">
    <property type="component" value="Unassembled WGS sequence"/>
</dbReference>
<protein>
    <submittedName>
        <fullName evidence="1">Uncharacterized protein</fullName>
    </submittedName>
</protein>
<organism evidence="1 2">
    <name type="scientific">Rhizopus microsporus</name>
    <dbReference type="NCBI Taxonomy" id="58291"/>
    <lineage>
        <taxon>Eukaryota</taxon>
        <taxon>Fungi</taxon>
        <taxon>Fungi incertae sedis</taxon>
        <taxon>Mucoromycota</taxon>
        <taxon>Mucoromycotina</taxon>
        <taxon>Mucoromycetes</taxon>
        <taxon>Mucorales</taxon>
        <taxon>Mucorineae</taxon>
        <taxon>Rhizopodaceae</taxon>
        <taxon>Rhizopus</taxon>
    </lineage>
</organism>
<dbReference type="EMBL" id="KV921540">
    <property type="protein sequence ID" value="ORE13401.1"/>
    <property type="molecule type" value="Genomic_DNA"/>
</dbReference>
<accession>A0A1X0RN86</accession>
<name>A0A1X0RN86_RHIZD</name>
<evidence type="ECO:0000313" key="1">
    <source>
        <dbReference type="EMBL" id="ORE13401.1"/>
    </source>
</evidence>
<gene>
    <name evidence="1" type="ORF">BCV71DRAFT_278298</name>
</gene>
<sequence>LGDDESTFNDILLYPFIKSVYPAINCGLSQFKVAEAHLRSMTRQSSANLDSEDLSIYKVGGIMNLHAFNKVKILLLLETSEHFGNKENSKTSFGHHKGLFGALSMLKTIASEHSFGSMVTFKKLKVHFIHAAGTNVLELLSLFTYFLTICDVDRTVRLWSIKYIPEGPLFEPWLEQSLRIKPYFDNRLEQVPDSMRFYWAINVNEKDQGFSL</sequence>
<reference evidence="1 2" key="1">
    <citation type="journal article" date="2016" name="Proc. Natl. Acad. Sci. U.S.A.">
        <title>Lipid metabolic changes in an early divergent fungus govern the establishment of a mutualistic symbiosis with endobacteria.</title>
        <authorList>
            <person name="Lastovetsky O.A."/>
            <person name="Gaspar M.L."/>
            <person name="Mondo S.J."/>
            <person name="LaButti K.M."/>
            <person name="Sandor L."/>
            <person name="Grigoriev I.V."/>
            <person name="Henry S.A."/>
            <person name="Pawlowska T.E."/>
        </authorList>
    </citation>
    <scope>NUCLEOTIDE SEQUENCE [LARGE SCALE GENOMIC DNA]</scope>
    <source>
        <strain evidence="1 2">ATCC 11559</strain>
    </source>
</reference>